<dbReference type="Proteomes" id="UP001595989">
    <property type="component" value="Unassembled WGS sequence"/>
</dbReference>
<dbReference type="Pfam" id="PF14003">
    <property type="entry name" value="YlbE"/>
    <property type="match status" value="1"/>
</dbReference>
<dbReference type="RefSeq" id="WP_390292933.1">
    <property type="nucleotide sequence ID" value="NZ_JBHSFU010000003.1"/>
</dbReference>
<accession>A0ABV9DDV4</accession>
<proteinExistence type="predicted"/>
<organism evidence="1 2">
    <name type="scientific">Virgibacillus kekensis</name>
    <dbReference type="NCBI Taxonomy" id="202261"/>
    <lineage>
        <taxon>Bacteria</taxon>
        <taxon>Bacillati</taxon>
        <taxon>Bacillota</taxon>
        <taxon>Bacilli</taxon>
        <taxon>Bacillales</taxon>
        <taxon>Bacillaceae</taxon>
        <taxon>Virgibacillus</taxon>
    </lineage>
</organism>
<name>A0ABV9DDV4_9BACI</name>
<gene>
    <name evidence="1" type="ORF">ACFO3D_02070</name>
</gene>
<evidence type="ECO:0000313" key="2">
    <source>
        <dbReference type="Proteomes" id="UP001595989"/>
    </source>
</evidence>
<dbReference type="InterPro" id="IPR025613">
    <property type="entry name" value="YlbE"/>
</dbReference>
<comment type="caution">
    <text evidence="1">The sequence shown here is derived from an EMBL/GenBank/DDBJ whole genome shotgun (WGS) entry which is preliminary data.</text>
</comment>
<evidence type="ECO:0000313" key="1">
    <source>
        <dbReference type="EMBL" id="MFC4556994.1"/>
    </source>
</evidence>
<dbReference type="EMBL" id="JBHSFU010000003">
    <property type="protein sequence ID" value="MFC4556994.1"/>
    <property type="molecule type" value="Genomic_DNA"/>
</dbReference>
<keyword evidence="2" id="KW-1185">Reference proteome</keyword>
<reference evidence="2" key="1">
    <citation type="journal article" date="2019" name="Int. J. Syst. Evol. Microbiol.">
        <title>The Global Catalogue of Microorganisms (GCM) 10K type strain sequencing project: providing services to taxonomists for standard genome sequencing and annotation.</title>
        <authorList>
            <consortium name="The Broad Institute Genomics Platform"/>
            <consortium name="The Broad Institute Genome Sequencing Center for Infectious Disease"/>
            <person name="Wu L."/>
            <person name="Ma J."/>
        </authorList>
    </citation>
    <scope>NUCLEOTIDE SEQUENCE [LARGE SCALE GENOMIC DNA]</scope>
    <source>
        <strain evidence="2">CGMCC 4.7426</strain>
    </source>
</reference>
<protein>
    <submittedName>
        <fullName evidence="1">YlbE-like family protein</fullName>
    </submittedName>
</protein>
<sequence>MHQTTYRYLTKHPELINFVRHNPEWYRYLSRDPGRIVEIGKEAKKFYGKTIPQQAEKLSGKIQMVSMLLQVAGSMKD</sequence>